<feature type="binding site" evidence="7">
    <location>
        <position position="38"/>
    </location>
    <ligand>
        <name>ATP</name>
        <dbReference type="ChEBI" id="CHEBI:30616"/>
    </ligand>
</feature>
<dbReference type="SUPFAM" id="SSF54427">
    <property type="entry name" value="NTF2-like"/>
    <property type="match status" value="1"/>
</dbReference>
<dbReference type="SMART" id="SM00220">
    <property type="entry name" value="S_TKc"/>
    <property type="match status" value="1"/>
</dbReference>
<keyword evidence="2 10" id="KW-0723">Serine/threonine-protein kinase</keyword>
<keyword evidence="8" id="KW-1133">Transmembrane helix</keyword>
<protein>
    <recommendedName>
        <fullName evidence="1">non-specific serine/threonine protein kinase</fullName>
        <ecNumber evidence="1">2.7.11.1</ecNumber>
    </recommendedName>
</protein>
<dbReference type="Gene3D" id="3.30.200.20">
    <property type="entry name" value="Phosphorylase Kinase, domain 1"/>
    <property type="match status" value="1"/>
</dbReference>
<feature type="domain" description="Protein kinase" evidence="9">
    <location>
        <begin position="9"/>
        <end position="274"/>
    </location>
</feature>
<dbReference type="InterPro" id="IPR000719">
    <property type="entry name" value="Prot_kinase_dom"/>
</dbReference>
<name>A0A1I1DUT1_9BACT</name>
<sequence>MIGSQIAHYRIDKLLGEGGMGGVYLAEDLKHKRKVAIKALFSHLAMQQTVRERFRYEASTMAQLYHPNIVQLLDFIDENGLYLVMEYVEGIELDRYIITQNKHLPWPEAVEMLMQILDALSYAHRRGVIHRDLKPSNLMIDKTGRVKVLDFGVAKILDQTNSPSLTRTGTKIGTILYMSPEQVKGLPVDARADIYSLGVTLFQMLTGRCPYDLALENEFDISLKIVNEPLPRLSAYYTDIPSELQRIIDKATAKSPQNRYQDCYEFAEALHGLQQLYKEVEWQPVTIEPPADNVEDKPFDWNVFWEEKKYYLVSVFILLLAVTFVWLENTTIHKQIFRKHHTETELKARVYDYYKNLETHDFDKVKTFYAPQIEQYFNSNNQNQQQIKDLSERYWEKTPKEDHAIAWETFKAKEDENGNYTVRFTLSYHYRRNGQKKWQVVTAKTQIKLNNDLKIYAITGSN</sequence>
<dbReference type="SUPFAM" id="SSF56112">
    <property type="entry name" value="Protein kinase-like (PK-like)"/>
    <property type="match status" value="1"/>
</dbReference>
<dbReference type="Gene3D" id="1.10.510.10">
    <property type="entry name" value="Transferase(Phosphotransferase) domain 1"/>
    <property type="match status" value="1"/>
</dbReference>
<dbReference type="FunFam" id="1.10.510.10:FF:000021">
    <property type="entry name" value="Serine/threonine protein kinase"/>
    <property type="match status" value="1"/>
</dbReference>
<dbReference type="InterPro" id="IPR011009">
    <property type="entry name" value="Kinase-like_dom_sf"/>
</dbReference>
<accession>A0A1I1DUT1</accession>
<dbReference type="PANTHER" id="PTHR43289:SF6">
    <property type="entry name" value="SERINE_THREONINE-PROTEIN KINASE NEKL-3"/>
    <property type="match status" value="1"/>
</dbReference>
<evidence type="ECO:0000256" key="2">
    <source>
        <dbReference type="ARBA" id="ARBA00022527"/>
    </source>
</evidence>
<keyword evidence="5 10" id="KW-0418">Kinase</keyword>
<evidence type="ECO:0000256" key="5">
    <source>
        <dbReference type="ARBA" id="ARBA00022777"/>
    </source>
</evidence>
<evidence type="ECO:0000256" key="8">
    <source>
        <dbReference type="SAM" id="Phobius"/>
    </source>
</evidence>
<dbReference type="GO" id="GO:0005524">
    <property type="term" value="F:ATP binding"/>
    <property type="evidence" value="ECO:0007669"/>
    <property type="project" value="UniProtKB-UniRule"/>
</dbReference>
<keyword evidence="4 7" id="KW-0547">Nucleotide-binding</keyword>
<evidence type="ECO:0000256" key="1">
    <source>
        <dbReference type="ARBA" id="ARBA00012513"/>
    </source>
</evidence>
<dbReference type="PROSITE" id="PS00108">
    <property type="entry name" value="PROTEIN_KINASE_ST"/>
    <property type="match status" value="1"/>
</dbReference>
<feature type="transmembrane region" description="Helical" evidence="8">
    <location>
        <begin position="310"/>
        <end position="327"/>
    </location>
</feature>
<dbReference type="InterPro" id="IPR032710">
    <property type="entry name" value="NTF2-like_dom_sf"/>
</dbReference>
<evidence type="ECO:0000256" key="7">
    <source>
        <dbReference type="PROSITE-ProRule" id="PRU10141"/>
    </source>
</evidence>
<evidence type="ECO:0000313" key="10">
    <source>
        <dbReference type="EMBL" id="SFB78162.1"/>
    </source>
</evidence>
<dbReference type="InterPro" id="IPR017441">
    <property type="entry name" value="Protein_kinase_ATP_BS"/>
</dbReference>
<dbReference type="PROSITE" id="PS00107">
    <property type="entry name" value="PROTEIN_KINASE_ATP"/>
    <property type="match status" value="1"/>
</dbReference>
<dbReference type="STRING" id="927664.SAMN05421780_101452"/>
<dbReference type="PROSITE" id="PS50011">
    <property type="entry name" value="PROTEIN_KINASE_DOM"/>
    <property type="match status" value="1"/>
</dbReference>
<dbReference type="PANTHER" id="PTHR43289">
    <property type="entry name" value="MITOGEN-ACTIVATED PROTEIN KINASE KINASE KINASE 20-RELATED"/>
    <property type="match status" value="1"/>
</dbReference>
<dbReference type="Pfam" id="PF00069">
    <property type="entry name" value="Pkinase"/>
    <property type="match status" value="1"/>
</dbReference>
<evidence type="ECO:0000313" key="11">
    <source>
        <dbReference type="Proteomes" id="UP000199514"/>
    </source>
</evidence>
<keyword evidence="8" id="KW-0472">Membrane</keyword>
<keyword evidence="8" id="KW-0812">Transmembrane</keyword>
<dbReference type="CDD" id="cd14014">
    <property type="entry name" value="STKc_PknB_like"/>
    <property type="match status" value="1"/>
</dbReference>
<dbReference type="GO" id="GO:0004674">
    <property type="term" value="F:protein serine/threonine kinase activity"/>
    <property type="evidence" value="ECO:0007669"/>
    <property type="project" value="UniProtKB-KW"/>
</dbReference>
<evidence type="ECO:0000256" key="6">
    <source>
        <dbReference type="ARBA" id="ARBA00022840"/>
    </source>
</evidence>
<keyword evidence="3" id="KW-0808">Transferase</keyword>
<organism evidence="10 11">
    <name type="scientific">Flexibacter flexilis DSM 6793</name>
    <dbReference type="NCBI Taxonomy" id="927664"/>
    <lineage>
        <taxon>Bacteria</taxon>
        <taxon>Pseudomonadati</taxon>
        <taxon>Bacteroidota</taxon>
        <taxon>Cytophagia</taxon>
        <taxon>Cytophagales</taxon>
        <taxon>Flexibacteraceae</taxon>
        <taxon>Flexibacter</taxon>
    </lineage>
</organism>
<dbReference type="InterPro" id="IPR008271">
    <property type="entry name" value="Ser/Thr_kinase_AS"/>
</dbReference>
<reference evidence="10 11" key="1">
    <citation type="submission" date="2016-10" db="EMBL/GenBank/DDBJ databases">
        <authorList>
            <person name="de Groot N.N."/>
        </authorList>
    </citation>
    <scope>NUCLEOTIDE SEQUENCE [LARGE SCALE GENOMIC DNA]</scope>
    <source>
        <strain evidence="10 11">DSM 6793</strain>
    </source>
</reference>
<dbReference type="FunFam" id="3.30.200.20:FF:000042">
    <property type="entry name" value="Aurora kinase A"/>
    <property type="match status" value="1"/>
</dbReference>
<dbReference type="Proteomes" id="UP000199514">
    <property type="component" value="Unassembled WGS sequence"/>
</dbReference>
<evidence type="ECO:0000256" key="4">
    <source>
        <dbReference type="ARBA" id="ARBA00022741"/>
    </source>
</evidence>
<dbReference type="EC" id="2.7.11.1" evidence="1"/>
<dbReference type="EMBL" id="FOLE01000001">
    <property type="protein sequence ID" value="SFB78162.1"/>
    <property type="molecule type" value="Genomic_DNA"/>
</dbReference>
<dbReference type="RefSeq" id="WP_091506573.1">
    <property type="nucleotide sequence ID" value="NZ_FOLE01000001.1"/>
</dbReference>
<keyword evidence="6 7" id="KW-0067">ATP-binding</keyword>
<gene>
    <name evidence="10" type="ORF">SAMN05421780_101452</name>
</gene>
<dbReference type="AlphaFoldDB" id="A0A1I1DUT1"/>
<proteinExistence type="predicted"/>
<dbReference type="OrthoDB" id="9813021at2"/>
<evidence type="ECO:0000259" key="9">
    <source>
        <dbReference type="PROSITE" id="PS50011"/>
    </source>
</evidence>
<evidence type="ECO:0000256" key="3">
    <source>
        <dbReference type="ARBA" id="ARBA00022679"/>
    </source>
</evidence>
<keyword evidence="11" id="KW-1185">Reference proteome</keyword>